<feature type="compositionally biased region" description="Basic residues" evidence="1">
    <location>
        <begin position="151"/>
        <end position="170"/>
    </location>
</feature>
<dbReference type="EMBL" id="VSSQ01111481">
    <property type="protein sequence ID" value="MPN48814.1"/>
    <property type="molecule type" value="Genomic_DNA"/>
</dbReference>
<feature type="region of interest" description="Disordered" evidence="1">
    <location>
        <begin position="150"/>
        <end position="170"/>
    </location>
</feature>
<reference evidence="2" key="1">
    <citation type="submission" date="2019-08" db="EMBL/GenBank/DDBJ databases">
        <authorList>
            <person name="Kucharzyk K."/>
            <person name="Murdoch R.W."/>
            <person name="Higgins S."/>
            <person name="Loffler F."/>
        </authorList>
    </citation>
    <scope>NUCLEOTIDE SEQUENCE</scope>
</reference>
<proteinExistence type="predicted"/>
<comment type="caution">
    <text evidence="2">The sequence shown here is derived from an EMBL/GenBank/DDBJ whole genome shotgun (WGS) entry which is preliminary data.</text>
</comment>
<sequence>MLARQAAQPHQGSPGLGRDHLALQRDLGKLAAKVDHQALKAFIRHQEVGPVTDDQRGNTMLPGSRERRGHFLRVARLHHQAGRAAHLDRRIFGQNTPAYQGIPRQNLFKALQPGLVHIVLRMIRVIISQLSPRGMRIWNNNTLFIQIAGAGRRRSPAGQRRSFRPGEHRR</sequence>
<evidence type="ECO:0000256" key="1">
    <source>
        <dbReference type="SAM" id="MobiDB-lite"/>
    </source>
</evidence>
<evidence type="ECO:0000313" key="2">
    <source>
        <dbReference type="EMBL" id="MPN48814.1"/>
    </source>
</evidence>
<protein>
    <submittedName>
        <fullName evidence="2">Uncharacterized protein</fullName>
    </submittedName>
</protein>
<name>A0A645IKH3_9ZZZZ</name>
<accession>A0A645IKH3</accession>
<organism evidence="2">
    <name type="scientific">bioreactor metagenome</name>
    <dbReference type="NCBI Taxonomy" id="1076179"/>
    <lineage>
        <taxon>unclassified sequences</taxon>
        <taxon>metagenomes</taxon>
        <taxon>ecological metagenomes</taxon>
    </lineage>
</organism>
<gene>
    <name evidence="2" type="ORF">SDC9_196426</name>
</gene>
<dbReference type="AlphaFoldDB" id="A0A645IKH3"/>